<keyword evidence="3" id="KW-1185">Reference proteome</keyword>
<dbReference type="EMBL" id="JAKNSF020000002">
    <property type="protein sequence ID" value="KAK7741526.1"/>
    <property type="molecule type" value="Genomic_DNA"/>
</dbReference>
<evidence type="ECO:0000256" key="1">
    <source>
        <dbReference type="SAM" id="MobiDB-lite"/>
    </source>
</evidence>
<sequence length="526" mass="57902">MSLSARETVERIQTALEPHVRSREEVSHIRRVLSLHLLSSYENGPQPGALALSGADCTIKSTAGVRGLQRDYLKALHANIKAKQDQEAVRQAGQEGSTATTRTLDVSGRLEEHVTSIKLKRKHQRLQAVEKYLELLGQQPAASPEFVRPEEIFKDSNRLPEVPKTVVSGFAVDNGSTKADLKALVDRLEKAVLRSKLLLKKEEQLLEEVRSRSTATRGTMSDGAKLAALSATRDELISWMEAELGKASHLDNSQHEEGDGKQQTMPDKGHVHEQLAVVKEKYANYVAARKALVHLVQQPTQPEIRMEAPPKNTVHTRSEVSCTTPSTHLITPYIEGLIQVSQDQRNYIAQKSHINAVLAKQTEEAVRALDRLTEESQLIPDHPMPGAARRKKGLGPGPPSNDVDKLSDRVQPWVFAADTAKLATLEAVAERIEEGQVALERSTKSLAEIDQLLGRHTNPGGESTAEEDTTLDDIWLAESASPRKGPTAKTHVRNKSNTVKEKGDIWSTLDGCIGLINAEDSPRKLL</sequence>
<protein>
    <submittedName>
        <fullName evidence="2">Uncharacterized protein</fullName>
    </submittedName>
</protein>
<evidence type="ECO:0000313" key="2">
    <source>
        <dbReference type="EMBL" id="KAK7741526.1"/>
    </source>
</evidence>
<dbReference type="Proteomes" id="UP001430848">
    <property type="component" value="Unassembled WGS sequence"/>
</dbReference>
<organism evidence="2 3">
    <name type="scientific">Diaporthe eres</name>
    <name type="common">Phomopsis oblonga</name>
    <dbReference type="NCBI Taxonomy" id="83184"/>
    <lineage>
        <taxon>Eukaryota</taxon>
        <taxon>Fungi</taxon>
        <taxon>Dikarya</taxon>
        <taxon>Ascomycota</taxon>
        <taxon>Pezizomycotina</taxon>
        <taxon>Sordariomycetes</taxon>
        <taxon>Sordariomycetidae</taxon>
        <taxon>Diaporthales</taxon>
        <taxon>Diaporthaceae</taxon>
        <taxon>Diaporthe</taxon>
        <taxon>Diaporthe eres species complex</taxon>
    </lineage>
</organism>
<proteinExistence type="predicted"/>
<accession>A0ABR1PP37</accession>
<comment type="caution">
    <text evidence="2">The sequence shown here is derived from an EMBL/GenBank/DDBJ whole genome shotgun (WGS) entry which is preliminary data.</text>
</comment>
<feature type="region of interest" description="Disordered" evidence="1">
    <location>
        <begin position="376"/>
        <end position="405"/>
    </location>
</feature>
<feature type="compositionally biased region" description="Basic and acidic residues" evidence="1">
    <location>
        <begin position="248"/>
        <end position="260"/>
    </location>
</feature>
<reference evidence="2 3" key="1">
    <citation type="submission" date="2024-02" db="EMBL/GenBank/DDBJ databases">
        <title>De novo assembly and annotation of 12 fungi associated with fruit tree decline syndrome in Ontario, Canada.</title>
        <authorList>
            <person name="Sulman M."/>
            <person name="Ellouze W."/>
            <person name="Ilyukhin E."/>
        </authorList>
    </citation>
    <scope>NUCLEOTIDE SEQUENCE [LARGE SCALE GENOMIC DNA]</scope>
    <source>
        <strain evidence="2 3">M169</strain>
    </source>
</reference>
<gene>
    <name evidence="2" type="ORF">SLS63_001083</name>
</gene>
<feature type="region of interest" description="Disordered" evidence="1">
    <location>
        <begin position="248"/>
        <end position="267"/>
    </location>
</feature>
<name>A0ABR1PP37_DIAER</name>
<evidence type="ECO:0000313" key="3">
    <source>
        <dbReference type="Proteomes" id="UP001430848"/>
    </source>
</evidence>